<dbReference type="Proteomes" id="UP000288805">
    <property type="component" value="Unassembled WGS sequence"/>
</dbReference>
<evidence type="ECO:0000313" key="2">
    <source>
        <dbReference type="Proteomes" id="UP000288805"/>
    </source>
</evidence>
<sequence length="56" mass="6479">MNVYTHLKAIIGYLRIWEAWIVEVELNNSISNVWQLTPAHPQQFSSSEHNESRLAG</sequence>
<organism evidence="1 2">
    <name type="scientific">Vitis vinifera</name>
    <name type="common">Grape</name>
    <dbReference type="NCBI Taxonomy" id="29760"/>
    <lineage>
        <taxon>Eukaryota</taxon>
        <taxon>Viridiplantae</taxon>
        <taxon>Streptophyta</taxon>
        <taxon>Embryophyta</taxon>
        <taxon>Tracheophyta</taxon>
        <taxon>Spermatophyta</taxon>
        <taxon>Magnoliopsida</taxon>
        <taxon>eudicotyledons</taxon>
        <taxon>Gunneridae</taxon>
        <taxon>Pentapetalae</taxon>
        <taxon>rosids</taxon>
        <taxon>Vitales</taxon>
        <taxon>Vitaceae</taxon>
        <taxon>Viteae</taxon>
        <taxon>Vitis</taxon>
    </lineage>
</organism>
<comment type="caution">
    <text evidence="1">The sequence shown here is derived from an EMBL/GenBank/DDBJ whole genome shotgun (WGS) entry which is preliminary data.</text>
</comment>
<dbReference type="AlphaFoldDB" id="A0A438BR53"/>
<accession>A0A438BR53</accession>
<reference evidence="1 2" key="1">
    <citation type="journal article" date="2018" name="PLoS Genet.">
        <title>Population sequencing reveals clonal diversity and ancestral inbreeding in the grapevine cultivar Chardonnay.</title>
        <authorList>
            <person name="Roach M.J."/>
            <person name="Johnson D.L."/>
            <person name="Bohlmann J."/>
            <person name="van Vuuren H.J."/>
            <person name="Jones S.J."/>
            <person name="Pretorius I.S."/>
            <person name="Schmidt S.A."/>
            <person name="Borneman A.R."/>
        </authorList>
    </citation>
    <scope>NUCLEOTIDE SEQUENCE [LARGE SCALE GENOMIC DNA]</scope>
    <source>
        <strain evidence="2">cv. Chardonnay</strain>
        <tissue evidence="1">Leaf</tissue>
    </source>
</reference>
<evidence type="ECO:0000313" key="1">
    <source>
        <dbReference type="EMBL" id="RVW13437.1"/>
    </source>
</evidence>
<proteinExistence type="predicted"/>
<name>A0A438BR53_VITVI</name>
<gene>
    <name evidence="1" type="ORF">CK203_096625</name>
</gene>
<protein>
    <submittedName>
        <fullName evidence="1">Uncharacterized protein</fullName>
    </submittedName>
</protein>
<dbReference type="EMBL" id="QGNW01002652">
    <property type="protein sequence ID" value="RVW13437.1"/>
    <property type="molecule type" value="Genomic_DNA"/>
</dbReference>